<accession>A0A811VD74</accession>
<name>A0A811VD74_CERCA</name>
<gene>
    <name evidence="1" type="ORF">CCAP1982_LOCUS21321</name>
</gene>
<evidence type="ECO:0000313" key="1">
    <source>
        <dbReference type="EMBL" id="CAD7013250.1"/>
    </source>
</evidence>
<feature type="non-terminal residue" evidence="1">
    <location>
        <position position="78"/>
    </location>
</feature>
<evidence type="ECO:0000313" key="2">
    <source>
        <dbReference type="Proteomes" id="UP000606786"/>
    </source>
</evidence>
<proteinExistence type="predicted"/>
<dbReference type="AlphaFoldDB" id="A0A811VD74"/>
<comment type="caution">
    <text evidence="1">The sequence shown here is derived from an EMBL/GenBank/DDBJ whole genome shotgun (WGS) entry which is preliminary data.</text>
</comment>
<protein>
    <submittedName>
        <fullName evidence="1">(Mediterranean fruit fly) hypothetical protein</fullName>
    </submittedName>
</protein>
<reference evidence="1" key="1">
    <citation type="submission" date="2020-11" db="EMBL/GenBank/DDBJ databases">
        <authorList>
            <person name="Whitehead M."/>
        </authorList>
    </citation>
    <scope>NUCLEOTIDE SEQUENCE</scope>
    <source>
        <strain evidence="1">EGII</strain>
    </source>
</reference>
<sequence length="78" mass="9225">MPKREQLYHEPANLKFCMKFQNFNQSRYQNMLLLGEIGKALIEQTQIQIQLPIQIKVYIGGSFTIKSIKIMFINLTQY</sequence>
<dbReference type="EMBL" id="CAJHJT010000056">
    <property type="protein sequence ID" value="CAD7013250.1"/>
    <property type="molecule type" value="Genomic_DNA"/>
</dbReference>
<dbReference type="Proteomes" id="UP000606786">
    <property type="component" value="Unassembled WGS sequence"/>
</dbReference>
<organism evidence="1 2">
    <name type="scientific">Ceratitis capitata</name>
    <name type="common">Mediterranean fruit fly</name>
    <name type="synonym">Tephritis capitata</name>
    <dbReference type="NCBI Taxonomy" id="7213"/>
    <lineage>
        <taxon>Eukaryota</taxon>
        <taxon>Metazoa</taxon>
        <taxon>Ecdysozoa</taxon>
        <taxon>Arthropoda</taxon>
        <taxon>Hexapoda</taxon>
        <taxon>Insecta</taxon>
        <taxon>Pterygota</taxon>
        <taxon>Neoptera</taxon>
        <taxon>Endopterygota</taxon>
        <taxon>Diptera</taxon>
        <taxon>Brachycera</taxon>
        <taxon>Muscomorpha</taxon>
        <taxon>Tephritoidea</taxon>
        <taxon>Tephritidae</taxon>
        <taxon>Ceratitis</taxon>
        <taxon>Ceratitis</taxon>
    </lineage>
</organism>
<keyword evidence="2" id="KW-1185">Reference proteome</keyword>